<dbReference type="EMBL" id="ATAY01000031">
    <property type="protein sequence ID" value="EPR12032.1"/>
    <property type="molecule type" value="Genomic_DNA"/>
</dbReference>
<name>U4R2U7_9FIRM</name>
<accession>U4R2U7</accession>
<dbReference type="Proteomes" id="UP000016860">
    <property type="component" value="Unassembled WGS sequence"/>
</dbReference>
<evidence type="ECO:0000313" key="1">
    <source>
        <dbReference type="EMBL" id="EPR12032.1"/>
    </source>
</evidence>
<proteinExistence type="predicted"/>
<gene>
    <name evidence="1" type="ORF">L323_09760</name>
</gene>
<evidence type="ECO:0000313" key="2">
    <source>
        <dbReference type="Proteomes" id="UP000016860"/>
    </source>
</evidence>
<reference evidence="1 2" key="1">
    <citation type="journal article" date="2013" name="Genome Announc.">
        <title>Draft Genome Sequence of the Cellulolytic Bacterium Clostridium papyrosolvens C7 (ATCC 700395).</title>
        <authorList>
            <person name="Zepeda V."/>
            <person name="Dassa B."/>
            <person name="Borovok I."/>
            <person name="Lamed R."/>
            <person name="Bayer E.A."/>
            <person name="Cate J.H."/>
        </authorList>
    </citation>
    <scope>NUCLEOTIDE SEQUENCE [LARGE SCALE GENOMIC DNA]</scope>
    <source>
        <strain evidence="1 2">C7</strain>
    </source>
</reference>
<dbReference type="PATRIC" id="fig|1330534.3.peg.1947"/>
<sequence length="47" mass="5179">MPIRVMFNIFHLSKFHLSFIQPAAAIDNIIGAVFISTGKSTKSTNTI</sequence>
<protein>
    <submittedName>
        <fullName evidence="1">Uncharacterized protein</fullName>
    </submittedName>
</protein>
<comment type="caution">
    <text evidence="1">The sequence shown here is derived from an EMBL/GenBank/DDBJ whole genome shotgun (WGS) entry which is preliminary data.</text>
</comment>
<dbReference type="AlphaFoldDB" id="U4R2U7"/>
<organism evidence="1 2">
    <name type="scientific">Ruminiclostridium papyrosolvens C7</name>
    <dbReference type="NCBI Taxonomy" id="1330534"/>
    <lineage>
        <taxon>Bacteria</taxon>
        <taxon>Bacillati</taxon>
        <taxon>Bacillota</taxon>
        <taxon>Clostridia</taxon>
        <taxon>Eubacteriales</taxon>
        <taxon>Oscillospiraceae</taxon>
        <taxon>Ruminiclostridium</taxon>
    </lineage>
</organism>